<dbReference type="AlphaFoldDB" id="A0A6A4X4G1"/>
<dbReference type="Proteomes" id="UP000440578">
    <property type="component" value="Unassembled WGS sequence"/>
</dbReference>
<keyword evidence="2" id="KW-0732">Signal</keyword>
<evidence type="ECO:0000313" key="3">
    <source>
        <dbReference type="EMBL" id="KAF0314115.1"/>
    </source>
</evidence>
<feature type="signal peptide" evidence="2">
    <location>
        <begin position="1"/>
        <end position="20"/>
    </location>
</feature>
<proteinExistence type="predicted"/>
<evidence type="ECO:0000256" key="1">
    <source>
        <dbReference type="SAM" id="MobiDB-lite"/>
    </source>
</evidence>
<keyword evidence="4" id="KW-1185">Reference proteome</keyword>
<organism evidence="3 4">
    <name type="scientific">Amphibalanus amphitrite</name>
    <name type="common">Striped barnacle</name>
    <name type="synonym">Balanus amphitrite</name>
    <dbReference type="NCBI Taxonomy" id="1232801"/>
    <lineage>
        <taxon>Eukaryota</taxon>
        <taxon>Metazoa</taxon>
        <taxon>Ecdysozoa</taxon>
        <taxon>Arthropoda</taxon>
        <taxon>Crustacea</taxon>
        <taxon>Multicrustacea</taxon>
        <taxon>Cirripedia</taxon>
        <taxon>Thoracica</taxon>
        <taxon>Thoracicalcarea</taxon>
        <taxon>Balanomorpha</taxon>
        <taxon>Balanoidea</taxon>
        <taxon>Balanidae</taxon>
        <taxon>Amphibalaninae</taxon>
        <taxon>Amphibalanus</taxon>
    </lineage>
</organism>
<protein>
    <recommendedName>
        <fullName evidence="5">Secreted protein</fullName>
    </recommendedName>
</protein>
<comment type="caution">
    <text evidence="3">The sequence shown here is derived from an EMBL/GenBank/DDBJ whole genome shotgun (WGS) entry which is preliminary data.</text>
</comment>
<evidence type="ECO:0000256" key="2">
    <source>
        <dbReference type="SAM" id="SignalP"/>
    </source>
</evidence>
<evidence type="ECO:0000313" key="4">
    <source>
        <dbReference type="Proteomes" id="UP000440578"/>
    </source>
</evidence>
<evidence type="ECO:0008006" key="5">
    <source>
        <dbReference type="Google" id="ProtNLM"/>
    </source>
</evidence>
<reference evidence="3 4" key="1">
    <citation type="submission" date="2019-07" db="EMBL/GenBank/DDBJ databases">
        <title>Draft genome assembly of a fouling barnacle, Amphibalanus amphitrite (Darwin, 1854): The first reference genome for Thecostraca.</title>
        <authorList>
            <person name="Kim W."/>
        </authorList>
    </citation>
    <scope>NUCLEOTIDE SEQUENCE [LARGE SCALE GENOMIC DNA]</scope>
    <source>
        <strain evidence="3">SNU_AA5</strain>
        <tissue evidence="3">Soma without cirri and trophi</tissue>
    </source>
</reference>
<feature type="region of interest" description="Disordered" evidence="1">
    <location>
        <begin position="66"/>
        <end position="105"/>
    </location>
</feature>
<sequence>MVMLTPLLVTLLTEVGSLLALSLLEEVGELSRPMNSEELDEDVMGGSRVARAAGWMTSNMSSRSVVPPGYDMLEKPPSPTPAAVHTDGAVGSDKQGSSIDDHPTS</sequence>
<dbReference type="EMBL" id="VIIS01000046">
    <property type="protein sequence ID" value="KAF0314115.1"/>
    <property type="molecule type" value="Genomic_DNA"/>
</dbReference>
<accession>A0A6A4X4G1</accession>
<gene>
    <name evidence="3" type="ORF">FJT64_015407</name>
</gene>
<feature type="chain" id="PRO_5025492839" description="Secreted protein" evidence="2">
    <location>
        <begin position="21"/>
        <end position="105"/>
    </location>
</feature>
<name>A0A6A4X4G1_AMPAM</name>